<sequence length="185" mass="20804">MITYVIDDAGALSGPVAFPDIPGFGSQLPGNATHLPKILAAPEPGKTWALVDGQAQQVRDQRGRVYRTADGTAEIWQQLGELPEDLTSQPCPGENFTWVNKQWTLDVYAQRSSLSAQMLEQRDTRLRDAQLRIAPLQYAEKLGMATPEEQASLLDWMHYSVELNRIEQQDHFPGTIVWPDQPQRH</sequence>
<evidence type="ECO:0000313" key="1">
    <source>
        <dbReference type="EMBL" id="PWE46682.1"/>
    </source>
</evidence>
<evidence type="ECO:0000313" key="2">
    <source>
        <dbReference type="Proteomes" id="UP000245056"/>
    </source>
</evidence>
<dbReference type="Pfam" id="PF02413">
    <property type="entry name" value="Caudo_TAP"/>
    <property type="match status" value="1"/>
</dbReference>
<dbReference type="EMBL" id="QFAW01000007">
    <property type="protein sequence ID" value="PWE46682.1"/>
    <property type="molecule type" value="Genomic_DNA"/>
</dbReference>
<dbReference type="InterPro" id="IPR003458">
    <property type="entry name" value="Phage_T4_Gp38_tail_assem"/>
</dbReference>
<organism evidence="1 2">
    <name type="scientific">Pseudomonas prosekii</name>
    <dbReference type="NCBI Taxonomy" id="1148509"/>
    <lineage>
        <taxon>Bacteria</taxon>
        <taxon>Pseudomonadati</taxon>
        <taxon>Pseudomonadota</taxon>
        <taxon>Gammaproteobacteria</taxon>
        <taxon>Pseudomonadales</taxon>
        <taxon>Pseudomonadaceae</taxon>
        <taxon>Pseudomonas</taxon>
    </lineage>
</organism>
<name>A0A2U2DBB8_9PSED</name>
<accession>A0A2U2DBB8</accession>
<proteinExistence type="predicted"/>
<dbReference type="AlphaFoldDB" id="A0A2U2DBB8"/>
<protein>
    <submittedName>
        <fullName evidence="1">Phage tail protein</fullName>
    </submittedName>
</protein>
<gene>
    <name evidence="1" type="ORF">C9I49_07015</name>
</gene>
<dbReference type="RefSeq" id="WP_109520498.1">
    <property type="nucleotide sequence ID" value="NZ_QFAW01000007.1"/>
</dbReference>
<dbReference type="OrthoDB" id="8596093at2"/>
<comment type="caution">
    <text evidence="1">The sequence shown here is derived from an EMBL/GenBank/DDBJ whole genome shotgun (WGS) entry which is preliminary data.</text>
</comment>
<dbReference type="Proteomes" id="UP000245056">
    <property type="component" value="Unassembled WGS sequence"/>
</dbReference>
<reference evidence="1 2" key="1">
    <citation type="submission" date="2018-05" db="EMBL/GenBank/DDBJ databases">
        <title>Genome sequences of two Antarctic strains of Pseudomonas prosekii: insights into adaptation to extreme conditions.</title>
        <authorList>
            <person name="Snopkova K."/>
            <person name="Dufkova K."/>
            <person name="Cejkova D."/>
            <person name="Sedlacek I."/>
            <person name="Smajs D."/>
        </authorList>
    </citation>
    <scope>NUCLEOTIDE SEQUENCE [LARGE SCALE GENOMIC DNA]</scope>
    <source>
        <strain evidence="1 2">P2673</strain>
    </source>
</reference>